<dbReference type="EMBL" id="KV784356">
    <property type="protein sequence ID" value="OEU19173.1"/>
    <property type="molecule type" value="Genomic_DNA"/>
</dbReference>
<dbReference type="CDD" id="cd03506">
    <property type="entry name" value="Delta6-FADS-like"/>
    <property type="match status" value="1"/>
</dbReference>
<dbReference type="SUPFAM" id="SSF55856">
    <property type="entry name" value="Cytochrome b5-like heme/steroid binding domain"/>
    <property type="match status" value="1"/>
</dbReference>
<feature type="transmembrane region" description="Helical" evidence="1">
    <location>
        <begin position="151"/>
        <end position="172"/>
    </location>
</feature>
<dbReference type="OrthoDB" id="260091at2759"/>
<accession>A0A1E7FN01</accession>
<dbReference type="GO" id="GO:0006636">
    <property type="term" value="P:unsaturated fatty acid biosynthetic process"/>
    <property type="evidence" value="ECO:0007669"/>
    <property type="project" value="UniProtKB-ARBA"/>
</dbReference>
<dbReference type="GO" id="GO:0016717">
    <property type="term" value="F:oxidoreductase activity, acting on paired donors, with oxidation of a pair of donors resulting in the reduction of molecular oxygen to two molecules of water"/>
    <property type="evidence" value="ECO:0007669"/>
    <property type="project" value="TreeGrafter"/>
</dbReference>
<proteinExistence type="predicted"/>
<keyword evidence="1" id="KW-0472">Membrane</keyword>
<feature type="domain" description="Fatty acid desaturase" evidence="3">
    <location>
        <begin position="151"/>
        <end position="390"/>
    </location>
</feature>
<dbReference type="Proteomes" id="UP000095751">
    <property type="component" value="Unassembled WGS sequence"/>
</dbReference>
<keyword evidence="1" id="KW-1133">Transmembrane helix</keyword>
<dbReference type="InParanoid" id="A0A1E7FN01"/>
<organism evidence="4 5">
    <name type="scientific">Fragilariopsis cylindrus CCMP1102</name>
    <dbReference type="NCBI Taxonomy" id="635003"/>
    <lineage>
        <taxon>Eukaryota</taxon>
        <taxon>Sar</taxon>
        <taxon>Stramenopiles</taxon>
        <taxon>Ochrophyta</taxon>
        <taxon>Bacillariophyta</taxon>
        <taxon>Bacillariophyceae</taxon>
        <taxon>Bacillariophycidae</taxon>
        <taxon>Bacillariales</taxon>
        <taxon>Bacillariaceae</taxon>
        <taxon>Fragilariopsis</taxon>
    </lineage>
</organism>
<dbReference type="KEGG" id="fcy:FRACYDRAFT_207407"/>
<sequence length="461" mass="52486">MGGSWECNDNADCKEVPECDDKGLSCKTSLDVRIHGDWYDLTGWRKAHPAGVHWIDWYDGRDATEVMDAFHSEKGRKMYQRLPKSKIETSTLLETMAPVDSKTQIAFRALRTQLEQDGWWKRNMIQEYKLLSIWGSLVTIAALTARTKFHLLSTFLLGLSMTTAGWLGHDYIHGVDEYCMSPKIRNFAAYAAGLLPVWWSDKHNKHHALTNEQGCDEDIATDPFLYQWAPSKENDHPIRKIQHYIFYIPFSFMFALWRFDSIKVAISSVRQKRPGSKPGLYSLIAHYTVLLALFPYKVYIPAIFMSGLVSALIVTPTHQSEEMFSEYQSDWVTAQFQSTRNAVTTNPFSEWLWGGMQYQLEHHLFPSMPRSKYPKLRGILQKFAKEHNIPGGYRESDEFEILKMNWDLYRRVANEPCVEGAPSTRGFNGQQGGIIDSSNSPAASQIGALKKGSSSGVLATA</sequence>
<name>A0A1E7FN01_9STRA</name>
<keyword evidence="5" id="KW-1185">Reference proteome</keyword>
<feature type="transmembrane region" description="Helical" evidence="1">
    <location>
        <begin position="280"/>
        <end position="299"/>
    </location>
</feature>
<dbReference type="InterPro" id="IPR005804">
    <property type="entry name" value="FA_desaturase_dom"/>
</dbReference>
<feature type="transmembrane region" description="Helical" evidence="1">
    <location>
        <begin position="241"/>
        <end position="259"/>
    </location>
</feature>
<dbReference type="Pfam" id="PF00173">
    <property type="entry name" value="Cyt-b5"/>
    <property type="match status" value="1"/>
</dbReference>
<dbReference type="Gene3D" id="3.10.120.10">
    <property type="entry name" value="Cytochrome b5-like heme/steroid binding domain"/>
    <property type="match status" value="1"/>
</dbReference>
<dbReference type="InterPro" id="IPR012171">
    <property type="entry name" value="Fatty_acid_desaturase"/>
</dbReference>
<dbReference type="GO" id="GO:0016020">
    <property type="term" value="C:membrane"/>
    <property type="evidence" value="ECO:0007669"/>
    <property type="project" value="TreeGrafter"/>
</dbReference>
<protein>
    <submittedName>
        <fullName evidence="4">FA_desaturase-domain-containing protein</fullName>
    </submittedName>
</protein>
<dbReference type="Pfam" id="PF00487">
    <property type="entry name" value="FA_desaturase"/>
    <property type="match status" value="1"/>
</dbReference>
<dbReference type="AlphaFoldDB" id="A0A1E7FN01"/>
<dbReference type="InterPro" id="IPR036400">
    <property type="entry name" value="Cyt_B5-like_heme/steroid_sf"/>
</dbReference>
<dbReference type="GO" id="GO:0042759">
    <property type="term" value="P:long-chain fatty acid biosynthetic process"/>
    <property type="evidence" value="ECO:0007669"/>
    <property type="project" value="UniProtKB-ARBA"/>
</dbReference>
<evidence type="ECO:0000259" key="2">
    <source>
        <dbReference type="Pfam" id="PF00173"/>
    </source>
</evidence>
<gene>
    <name evidence="4" type="ORF">FRACYDRAFT_207407</name>
</gene>
<dbReference type="PANTHER" id="PTHR19353">
    <property type="entry name" value="FATTY ACID DESATURASE 2"/>
    <property type="match status" value="1"/>
</dbReference>
<evidence type="ECO:0000313" key="4">
    <source>
        <dbReference type="EMBL" id="OEU19173.1"/>
    </source>
</evidence>
<feature type="domain" description="Cytochrome b5 heme-binding" evidence="2">
    <location>
        <begin position="32"/>
        <end position="81"/>
    </location>
</feature>
<keyword evidence="1" id="KW-0812">Transmembrane</keyword>
<dbReference type="SMR" id="A0A1E7FN01"/>
<evidence type="ECO:0000259" key="3">
    <source>
        <dbReference type="Pfam" id="PF00487"/>
    </source>
</evidence>
<evidence type="ECO:0000256" key="1">
    <source>
        <dbReference type="SAM" id="Phobius"/>
    </source>
</evidence>
<reference evidence="4 5" key="1">
    <citation type="submission" date="2016-09" db="EMBL/GenBank/DDBJ databases">
        <title>Extensive genetic diversity and differential bi-allelic expression allows diatom success in the polar Southern Ocean.</title>
        <authorList>
            <consortium name="DOE Joint Genome Institute"/>
            <person name="Mock T."/>
            <person name="Otillar R.P."/>
            <person name="Strauss J."/>
            <person name="Dupont C."/>
            <person name="Frickenhaus S."/>
            <person name="Maumus F."/>
            <person name="Mcmullan M."/>
            <person name="Sanges R."/>
            <person name="Schmutz J."/>
            <person name="Toseland A."/>
            <person name="Valas R."/>
            <person name="Veluchamy A."/>
            <person name="Ward B.J."/>
            <person name="Allen A."/>
            <person name="Barry K."/>
            <person name="Falciatore A."/>
            <person name="Ferrante M."/>
            <person name="Fortunato A.E."/>
            <person name="Gloeckner G."/>
            <person name="Gruber A."/>
            <person name="Hipkin R."/>
            <person name="Janech M."/>
            <person name="Kroth P."/>
            <person name="Leese F."/>
            <person name="Lindquist E."/>
            <person name="Lyon B.R."/>
            <person name="Martin J."/>
            <person name="Mayer C."/>
            <person name="Parker M."/>
            <person name="Quesneville H."/>
            <person name="Raymond J."/>
            <person name="Uhlig C."/>
            <person name="Valentin K.U."/>
            <person name="Worden A.Z."/>
            <person name="Armbrust E.V."/>
            <person name="Bowler C."/>
            <person name="Green B."/>
            <person name="Moulton V."/>
            <person name="Van Oosterhout C."/>
            <person name="Grigoriev I."/>
        </authorList>
    </citation>
    <scope>NUCLEOTIDE SEQUENCE [LARGE SCALE GENOMIC DNA]</scope>
    <source>
        <strain evidence="4 5">CCMP1102</strain>
    </source>
</reference>
<dbReference type="PANTHER" id="PTHR19353:SF19">
    <property type="entry name" value="DELTA(5) FATTY ACID DESATURASE C-RELATED"/>
    <property type="match status" value="1"/>
</dbReference>
<dbReference type="PIRSF" id="PIRSF015921">
    <property type="entry name" value="FA_sphinglp_des"/>
    <property type="match status" value="1"/>
</dbReference>
<evidence type="ECO:0000313" key="5">
    <source>
        <dbReference type="Proteomes" id="UP000095751"/>
    </source>
</evidence>
<dbReference type="InterPro" id="IPR001199">
    <property type="entry name" value="Cyt_B5-like_heme/steroid-bd"/>
</dbReference>